<accession>A0ABS1PC12</accession>
<feature type="region of interest" description="Disordered" evidence="1">
    <location>
        <begin position="1"/>
        <end position="36"/>
    </location>
</feature>
<keyword evidence="3" id="KW-1185">Reference proteome</keyword>
<comment type="caution">
    <text evidence="2">The sequence shown here is derived from an EMBL/GenBank/DDBJ whole genome shotgun (WGS) entry which is preliminary data.</text>
</comment>
<name>A0ABS1PC12_9ACTN</name>
<organism evidence="2 3">
    <name type="scientific">Streptomyces musisoli</name>
    <dbReference type="NCBI Taxonomy" id="2802280"/>
    <lineage>
        <taxon>Bacteria</taxon>
        <taxon>Bacillati</taxon>
        <taxon>Actinomycetota</taxon>
        <taxon>Actinomycetes</taxon>
        <taxon>Kitasatosporales</taxon>
        <taxon>Streptomycetaceae</taxon>
        <taxon>Streptomyces</taxon>
    </lineage>
</organism>
<sequence length="76" mass="7869">MDELAAAGAAGTTSTQVERVHDGEEPVEGAVDAVSGGRAGYDERPPWWCDGLGVQALSGLYRRVVEAVVADATARP</sequence>
<dbReference type="Proteomes" id="UP000621386">
    <property type="component" value="Unassembled WGS sequence"/>
</dbReference>
<evidence type="ECO:0000313" key="2">
    <source>
        <dbReference type="EMBL" id="MBL1109910.1"/>
    </source>
</evidence>
<proteinExistence type="predicted"/>
<gene>
    <name evidence="2" type="ORF">JK361_36000</name>
</gene>
<reference evidence="2 3" key="1">
    <citation type="submission" date="2021-01" db="EMBL/GenBank/DDBJ databases">
        <title>WGS of actinomycetes isolated from Thailand.</title>
        <authorList>
            <person name="Thawai C."/>
        </authorList>
    </citation>
    <scope>NUCLEOTIDE SEQUENCE [LARGE SCALE GENOMIC DNA]</scope>
    <source>
        <strain evidence="2 3">CH5-8</strain>
    </source>
</reference>
<dbReference type="RefSeq" id="WP_201826474.1">
    <property type="nucleotide sequence ID" value="NZ_JAERRH010000025.1"/>
</dbReference>
<protein>
    <submittedName>
        <fullName evidence="2">Uncharacterized protein</fullName>
    </submittedName>
</protein>
<evidence type="ECO:0000313" key="3">
    <source>
        <dbReference type="Proteomes" id="UP000621386"/>
    </source>
</evidence>
<dbReference type="EMBL" id="JAERRH010000025">
    <property type="protein sequence ID" value="MBL1109910.1"/>
    <property type="molecule type" value="Genomic_DNA"/>
</dbReference>
<feature type="compositionally biased region" description="Low complexity" evidence="1">
    <location>
        <begin position="1"/>
        <end position="13"/>
    </location>
</feature>
<evidence type="ECO:0000256" key="1">
    <source>
        <dbReference type="SAM" id="MobiDB-lite"/>
    </source>
</evidence>